<evidence type="ECO:0000256" key="1">
    <source>
        <dbReference type="ARBA" id="ARBA00004448"/>
    </source>
</evidence>
<keyword evidence="14" id="KW-1185">Reference proteome</keyword>
<dbReference type="PROSITE" id="PS51257">
    <property type="entry name" value="PROKAR_LIPOPROTEIN"/>
    <property type="match status" value="1"/>
</dbReference>
<feature type="transmembrane region" description="Helical" evidence="12">
    <location>
        <begin position="160"/>
        <end position="184"/>
    </location>
</feature>
<evidence type="ECO:0000313" key="13">
    <source>
        <dbReference type="EMBL" id="CAG9858660.1"/>
    </source>
</evidence>
<evidence type="ECO:0000256" key="9">
    <source>
        <dbReference type="ARBA" id="ARBA00023136"/>
    </source>
</evidence>
<keyword evidence="5" id="KW-0677">Repeat</keyword>
<keyword evidence="8" id="KW-0496">Mitochondrion</keyword>
<reference evidence="13" key="1">
    <citation type="submission" date="2022-01" db="EMBL/GenBank/DDBJ databases">
        <authorList>
            <person name="King R."/>
        </authorList>
    </citation>
    <scope>NUCLEOTIDE SEQUENCE</scope>
</reference>
<keyword evidence="7 12" id="KW-1133">Transmembrane helix</keyword>
<dbReference type="InterPro" id="IPR023395">
    <property type="entry name" value="MCP_dom_sf"/>
</dbReference>
<evidence type="ECO:0000256" key="2">
    <source>
        <dbReference type="ARBA" id="ARBA00006375"/>
    </source>
</evidence>
<dbReference type="OrthoDB" id="1747031at2759"/>
<dbReference type="EMBL" id="OU900095">
    <property type="protein sequence ID" value="CAG9858660.1"/>
    <property type="molecule type" value="Genomic_DNA"/>
</dbReference>
<evidence type="ECO:0000256" key="7">
    <source>
        <dbReference type="ARBA" id="ARBA00022989"/>
    </source>
</evidence>
<dbReference type="GO" id="GO:0005743">
    <property type="term" value="C:mitochondrial inner membrane"/>
    <property type="evidence" value="ECO:0007669"/>
    <property type="project" value="UniProtKB-SubCell"/>
</dbReference>
<keyword evidence="9 10" id="KW-0472">Membrane</keyword>
<feature type="repeat" description="Solcar" evidence="10">
    <location>
        <begin position="23"/>
        <end position="143"/>
    </location>
</feature>
<accession>A0A9N9TPD7</accession>
<feature type="transmembrane region" description="Helical" evidence="12">
    <location>
        <begin position="115"/>
        <end position="140"/>
    </location>
</feature>
<evidence type="ECO:0000256" key="6">
    <source>
        <dbReference type="ARBA" id="ARBA00022792"/>
    </source>
</evidence>
<evidence type="ECO:0000256" key="4">
    <source>
        <dbReference type="ARBA" id="ARBA00022692"/>
    </source>
</evidence>
<evidence type="ECO:0000256" key="10">
    <source>
        <dbReference type="PROSITE-ProRule" id="PRU00282"/>
    </source>
</evidence>
<evidence type="ECO:0000256" key="3">
    <source>
        <dbReference type="ARBA" id="ARBA00022448"/>
    </source>
</evidence>
<evidence type="ECO:0000256" key="8">
    <source>
        <dbReference type="ARBA" id="ARBA00023128"/>
    </source>
</evidence>
<dbReference type="InterPro" id="IPR045315">
    <property type="entry name" value="Mtm1-like"/>
</dbReference>
<evidence type="ECO:0000256" key="5">
    <source>
        <dbReference type="ARBA" id="ARBA00022737"/>
    </source>
</evidence>
<keyword evidence="6" id="KW-0999">Mitochondrion inner membrane</keyword>
<gene>
    <name evidence="13" type="ORF">PHYEVI_LOCUS5049</name>
</gene>
<dbReference type="PANTHER" id="PTHR45760">
    <property type="entry name" value="FI19922P1-RELATED"/>
    <property type="match status" value="1"/>
</dbReference>
<keyword evidence="3 11" id="KW-0813">Transport</keyword>
<dbReference type="PROSITE" id="PS50920">
    <property type="entry name" value="SOLCAR"/>
    <property type="match status" value="3"/>
</dbReference>
<comment type="similarity">
    <text evidence="2 11">Belongs to the mitochondrial carrier (TC 2.A.29) family.</text>
</comment>
<dbReference type="Gene3D" id="1.50.40.10">
    <property type="entry name" value="Mitochondrial carrier domain"/>
    <property type="match status" value="1"/>
</dbReference>
<evidence type="ECO:0008006" key="15">
    <source>
        <dbReference type="Google" id="ProtNLM"/>
    </source>
</evidence>
<comment type="subcellular location">
    <subcellularLocation>
        <location evidence="1">Mitochondrion inner membrane</location>
        <topology evidence="1">Multi-pass membrane protein</topology>
    </subcellularLocation>
</comment>
<feature type="repeat" description="Solcar" evidence="10">
    <location>
        <begin position="250"/>
        <end position="345"/>
    </location>
</feature>
<dbReference type="SUPFAM" id="SSF103506">
    <property type="entry name" value="Mitochondrial carrier"/>
    <property type="match status" value="1"/>
</dbReference>
<evidence type="ECO:0000256" key="12">
    <source>
        <dbReference type="SAM" id="Phobius"/>
    </source>
</evidence>
<dbReference type="AlphaFoldDB" id="A0A9N9TPD7"/>
<dbReference type="Pfam" id="PF00153">
    <property type="entry name" value="Mito_carr"/>
    <property type="match status" value="3"/>
</dbReference>
<protein>
    <recommendedName>
        <fullName evidence="15">Solute carrier family 25 member 40</fullName>
    </recommendedName>
</protein>
<dbReference type="InterPro" id="IPR018108">
    <property type="entry name" value="MCP_transmembrane"/>
</dbReference>
<feature type="repeat" description="Solcar" evidence="10">
    <location>
        <begin position="158"/>
        <end position="242"/>
    </location>
</feature>
<name>A0A9N9TPD7_PHYSR</name>
<dbReference type="GO" id="GO:1990542">
    <property type="term" value="P:mitochondrial transmembrane transport"/>
    <property type="evidence" value="ECO:0007669"/>
    <property type="project" value="InterPro"/>
</dbReference>
<dbReference type="Proteomes" id="UP001153712">
    <property type="component" value="Chromosome 2"/>
</dbReference>
<organism evidence="13 14">
    <name type="scientific">Phyllotreta striolata</name>
    <name type="common">Striped flea beetle</name>
    <name type="synonym">Crioceris striolata</name>
    <dbReference type="NCBI Taxonomy" id="444603"/>
    <lineage>
        <taxon>Eukaryota</taxon>
        <taxon>Metazoa</taxon>
        <taxon>Ecdysozoa</taxon>
        <taxon>Arthropoda</taxon>
        <taxon>Hexapoda</taxon>
        <taxon>Insecta</taxon>
        <taxon>Pterygota</taxon>
        <taxon>Neoptera</taxon>
        <taxon>Endopterygota</taxon>
        <taxon>Coleoptera</taxon>
        <taxon>Polyphaga</taxon>
        <taxon>Cucujiformia</taxon>
        <taxon>Chrysomeloidea</taxon>
        <taxon>Chrysomelidae</taxon>
        <taxon>Galerucinae</taxon>
        <taxon>Alticini</taxon>
        <taxon>Phyllotreta</taxon>
    </lineage>
</organism>
<sequence length="377" mass="42289">MSTKPVNDIVVIVKDRDDPQFRTTPMQQAAASCTGAILTSVIVTPLDVVKIRLQVQKKNLDKKNKCFLYCNGLMDHYCSCNPKDPNSKWLQRPGQFKGTMDAFVKISRTEGITSLWSGLSPTLALAIPATIAYFVIYEQLRVKFKDLYNADNQGPKLQPFWIPLISGGIARIISVTIVSPLELFRTKMQSQKLSYVELNEAYRSLIKQSGVRGLWKGVFPTLYRDVPFSAIYWMNYESIKSTLTDRDNTHPFLISFMSGAISGSIAATVTTPFDVVKTHQQIEFGENTLYGDNEVKKPRSTFTVIRDIHKNHGIRGLFAGLAPRLIKVAPACAIMISTFEYGKVFFNRLSTSEQNKAFNPSDFKSGPTIVSINREGF</sequence>
<proteinExistence type="inferred from homology"/>
<dbReference type="PANTHER" id="PTHR45760:SF2">
    <property type="entry name" value="FI19922P1-RELATED"/>
    <property type="match status" value="1"/>
</dbReference>
<evidence type="ECO:0000313" key="14">
    <source>
        <dbReference type="Proteomes" id="UP001153712"/>
    </source>
</evidence>
<evidence type="ECO:0000256" key="11">
    <source>
        <dbReference type="RuleBase" id="RU000488"/>
    </source>
</evidence>
<keyword evidence="4 10" id="KW-0812">Transmembrane</keyword>